<evidence type="ECO:0008006" key="5">
    <source>
        <dbReference type="Google" id="ProtNLM"/>
    </source>
</evidence>
<gene>
    <name evidence="3" type="ordered locus">AciX8_0705</name>
</gene>
<feature type="chain" id="PRO_5003512809" description="DUF5666 domain-containing protein" evidence="2">
    <location>
        <begin position="32"/>
        <end position="390"/>
    </location>
</feature>
<keyword evidence="4" id="KW-1185">Reference proteome</keyword>
<proteinExistence type="predicted"/>
<evidence type="ECO:0000313" key="4">
    <source>
        <dbReference type="Proteomes" id="UP000007113"/>
    </source>
</evidence>
<sequence length="390" mass="38245" precursor="true">MQATSGMKTRTWLGTGMLALAGVLGSASAGAQTPAAAPHATGTVKATTATDLTVTVTTGQDYTVTVPSAANILEVAPGSHDLKSSTPAHLGDIAIGDKVIVTGTAGDAGTSLTAQRIIVMKSAAIAETHAAESAAWTQGGGGIVKSVNASAGTITVSSGLKTLTVQTAPATVVRRYADGSVRFEDAVASSVGAIQPGDQLRVRGTKSADGSSITADEIVTGSFRNFSGTIASLDSAAGTLTLKDLTTKKMVTVAVTPNSDVRRIPPDAAARMAARLRGGAAGAGAAGAGAAGAKNTGGAQPPAESGEHRAGRAGMDLSQMLSHLPTETLAGLKTGEAVMIVATASQPGKATAVTLLAGVESILAAQPAGEAMTLSPWSMGGAPEGGGGPQ</sequence>
<evidence type="ECO:0000313" key="3">
    <source>
        <dbReference type="EMBL" id="AEU35054.1"/>
    </source>
</evidence>
<organism evidence="3 4">
    <name type="scientific">Granulicella mallensis (strain ATCC BAA-1857 / DSM 23137 / MP5ACTX8)</name>
    <dbReference type="NCBI Taxonomy" id="682795"/>
    <lineage>
        <taxon>Bacteria</taxon>
        <taxon>Pseudomonadati</taxon>
        <taxon>Acidobacteriota</taxon>
        <taxon>Terriglobia</taxon>
        <taxon>Terriglobales</taxon>
        <taxon>Acidobacteriaceae</taxon>
        <taxon>Granulicella</taxon>
    </lineage>
</organism>
<protein>
    <recommendedName>
        <fullName evidence="5">DUF5666 domain-containing protein</fullName>
    </recommendedName>
</protein>
<accession>G8NRU1</accession>
<feature type="region of interest" description="Disordered" evidence="1">
    <location>
        <begin position="285"/>
        <end position="310"/>
    </location>
</feature>
<reference evidence="3 4" key="1">
    <citation type="submission" date="2011-11" db="EMBL/GenBank/DDBJ databases">
        <title>Complete sequence of Granulicella mallensis MP5ACTX8.</title>
        <authorList>
            <consortium name="US DOE Joint Genome Institute"/>
            <person name="Lucas S."/>
            <person name="Copeland A."/>
            <person name="Lapidus A."/>
            <person name="Cheng J.-F."/>
            <person name="Goodwin L."/>
            <person name="Pitluck S."/>
            <person name="Peters L."/>
            <person name="Lu M."/>
            <person name="Detter J.C."/>
            <person name="Han C."/>
            <person name="Tapia R."/>
            <person name="Land M."/>
            <person name="Hauser L."/>
            <person name="Kyrpides N."/>
            <person name="Ivanova N."/>
            <person name="Mikhailova N."/>
            <person name="Pagani I."/>
            <person name="Rawat S."/>
            <person name="Mannisto M."/>
            <person name="Haggblom M."/>
            <person name="Woyke T."/>
        </authorList>
    </citation>
    <scope>NUCLEOTIDE SEQUENCE [LARGE SCALE GENOMIC DNA]</scope>
    <source>
        <strain evidence="4">ATCC BAA-1857 / DSM 23137 / MP5ACTX8</strain>
    </source>
</reference>
<dbReference type="EMBL" id="CP003130">
    <property type="protein sequence ID" value="AEU35054.1"/>
    <property type="molecule type" value="Genomic_DNA"/>
</dbReference>
<dbReference type="AlphaFoldDB" id="G8NRU1"/>
<evidence type="ECO:0000256" key="2">
    <source>
        <dbReference type="SAM" id="SignalP"/>
    </source>
</evidence>
<dbReference type="HOGENOM" id="CLU_674020_0_0_0"/>
<evidence type="ECO:0000256" key="1">
    <source>
        <dbReference type="SAM" id="MobiDB-lite"/>
    </source>
</evidence>
<keyword evidence="2" id="KW-0732">Signal</keyword>
<dbReference type="eggNOG" id="COG0250">
    <property type="taxonomic scope" value="Bacteria"/>
</dbReference>
<name>G8NRU1_GRAMM</name>
<feature type="signal peptide" evidence="2">
    <location>
        <begin position="1"/>
        <end position="31"/>
    </location>
</feature>
<dbReference type="STRING" id="682795.AciX8_0705"/>
<dbReference type="KEGG" id="gma:AciX8_0705"/>
<dbReference type="Proteomes" id="UP000007113">
    <property type="component" value="Chromosome"/>
</dbReference>